<dbReference type="EMBL" id="CAUYUE010000001">
    <property type="protein sequence ID" value="CAK0733122.1"/>
    <property type="molecule type" value="Genomic_DNA"/>
</dbReference>
<reference evidence="2 3" key="1">
    <citation type="submission" date="2023-10" db="EMBL/GenBank/DDBJ databases">
        <authorList>
            <person name="Maclean D."/>
            <person name="Macfadyen A."/>
        </authorList>
    </citation>
    <scope>NUCLEOTIDE SEQUENCE [LARGE SCALE GENOMIC DNA]</scope>
</reference>
<proteinExistence type="predicted"/>
<evidence type="ECO:0000256" key="1">
    <source>
        <dbReference type="SAM" id="MobiDB-lite"/>
    </source>
</evidence>
<comment type="caution">
    <text evidence="2">The sequence shown here is derived from an EMBL/GenBank/DDBJ whole genome shotgun (WGS) entry which is preliminary data.</text>
</comment>
<evidence type="ECO:0000313" key="2">
    <source>
        <dbReference type="EMBL" id="CAK0733122.1"/>
    </source>
</evidence>
<gene>
    <name evidence="2" type="ORF">CVIRNUC_000229</name>
</gene>
<feature type="compositionally biased region" description="Basic and acidic residues" evidence="1">
    <location>
        <begin position="91"/>
        <end position="100"/>
    </location>
</feature>
<evidence type="ECO:0000313" key="3">
    <source>
        <dbReference type="Proteomes" id="UP001314263"/>
    </source>
</evidence>
<sequence>MPSRPLAFYATAPDRGSFWRNQAGTAGCLIPAYLAGRNQLRNQLWPNNILLGGRLRVMGPPQDPFTCHPPLQDACWQKEGDTAGKPGSSVKEARLRDSAP</sequence>
<name>A0AAV1HT75_9CHLO</name>
<protein>
    <submittedName>
        <fullName evidence="2">Uncharacterized protein</fullName>
    </submittedName>
</protein>
<dbReference type="AlphaFoldDB" id="A0AAV1HT75"/>
<dbReference type="Proteomes" id="UP001314263">
    <property type="component" value="Unassembled WGS sequence"/>
</dbReference>
<organism evidence="2 3">
    <name type="scientific">Coccomyxa viridis</name>
    <dbReference type="NCBI Taxonomy" id="1274662"/>
    <lineage>
        <taxon>Eukaryota</taxon>
        <taxon>Viridiplantae</taxon>
        <taxon>Chlorophyta</taxon>
        <taxon>core chlorophytes</taxon>
        <taxon>Trebouxiophyceae</taxon>
        <taxon>Trebouxiophyceae incertae sedis</taxon>
        <taxon>Coccomyxaceae</taxon>
        <taxon>Coccomyxa</taxon>
    </lineage>
</organism>
<feature type="region of interest" description="Disordered" evidence="1">
    <location>
        <begin position="76"/>
        <end position="100"/>
    </location>
</feature>
<accession>A0AAV1HT75</accession>
<keyword evidence="3" id="KW-1185">Reference proteome</keyword>